<feature type="domain" description="Concentrative nucleoside transporter C-terminal" evidence="2">
    <location>
        <begin position="224"/>
        <end position="355"/>
    </location>
</feature>
<evidence type="ECO:0000259" key="2">
    <source>
        <dbReference type="Pfam" id="PF07662"/>
    </source>
</evidence>
<accession>A0A8C9XK90</accession>
<feature type="transmembrane region" description="Helical" evidence="1">
    <location>
        <begin position="265"/>
        <end position="291"/>
    </location>
</feature>
<dbReference type="Proteomes" id="UP000694568">
    <property type="component" value="Unplaced"/>
</dbReference>
<evidence type="ECO:0000256" key="1">
    <source>
        <dbReference type="SAM" id="Phobius"/>
    </source>
</evidence>
<keyword evidence="1" id="KW-0812">Transmembrane</keyword>
<dbReference type="GO" id="GO:0005886">
    <property type="term" value="C:plasma membrane"/>
    <property type="evidence" value="ECO:0007669"/>
    <property type="project" value="UniProtKB-SubCell"/>
</dbReference>
<keyword evidence="1" id="KW-1133">Transmembrane helix</keyword>
<protein>
    <submittedName>
        <fullName evidence="4">Solute carrier family 28 member 3</fullName>
    </submittedName>
</protein>
<dbReference type="Ensembl" id="ENSSLUT00000011568.1">
    <property type="protein sequence ID" value="ENSSLUP00000011179.1"/>
    <property type="gene ID" value="ENSSLUG00000005308.1"/>
</dbReference>
<dbReference type="GO" id="GO:0015860">
    <property type="term" value="P:purine nucleoside transmembrane transport"/>
    <property type="evidence" value="ECO:0007669"/>
    <property type="project" value="TreeGrafter"/>
</dbReference>
<dbReference type="InterPro" id="IPR008276">
    <property type="entry name" value="C_nuclsd_transpt"/>
</dbReference>
<dbReference type="GeneTree" id="ENSGT00390000016025"/>
<dbReference type="GO" id="GO:0015864">
    <property type="term" value="P:pyrimidine nucleoside transport"/>
    <property type="evidence" value="ECO:0007669"/>
    <property type="project" value="TreeGrafter"/>
</dbReference>
<dbReference type="Pfam" id="PF07670">
    <property type="entry name" value="Gate"/>
    <property type="match status" value="1"/>
</dbReference>
<dbReference type="PANTHER" id="PTHR10590">
    <property type="entry name" value="SODIUM/NUCLEOSIDE COTRANSPORTER"/>
    <property type="match status" value="1"/>
</dbReference>
<proteinExistence type="predicted"/>
<evidence type="ECO:0000313" key="4">
    <source>
        <dbReference type="Ensembl" id="ENSSLUP00000011179.1"/>
    </source>
</evidence>
<dbReference type="InterPro" id="IPR011657">
    <property type="entry name" value="CNT_C_dom"/>
</dbReference>
<dbReference type="PANTHER" id="PTHR10590:SF4">
    <property type="entry name" value="SOLUTE CARRIER FAMILY 28 MEMBER 3"/>
    <property type="match status" value="1"/>
</dbReference>
<name>A0A8C9XK90_SANLU</name>
<feature type="transmembrane region" description="Helical" evidence="1">
    <location>
        <begin position="303"/>
        <end position="324"/>
    </location>
</feature>
<sequence length="400" mass="43708">ISSLSASCLSPEHTVKTNCLVAIVIAACVLNFNRAVVLLVISLVTIFFLVWDWMMERYGDRYTTLPALPSLVCHSLSLQDNVRVTAGGLVCWLALDTAQQGTRQLVSFFGLVREAHWCWQTLLCGIGLQFVFGLLILRTTFGLGGLEWVGKQVKHNDTMRTMIFKSMSAAGNIFLGHTDSPLLIRPYISGLTRSEIHAVMTGGFASVSGTIMGAYISFGVEATHLLTASMMSAPASLAIAKMFWPETETPSSKNVLEAASQGASCAVGLVANIVVNLIAFLALLAFLDAAFSWLGEMLDCPQLSFSLICSYVFMPLSLIMGVSWEDSFIVAELIGTKTFINEFVAYQKLSEFISRRKAGGPEYVDNIKQYISVSLTYHISCSHSCFCIDCHCLFSFTILA</sequence>
<evidence type="ECO:0000313" key="5">
    <source>
        <dbReference type="Proteomes" id="UP000694568"/>
    </source>
</evidence>
<feature type="transmembrane region" description="Helical" evidence="1">
    <location>
        <begin position="117"/>
        <end position="138"/>
    </location>
</feature>
<dbReference type="Pfam" id="PF07662">
    <property type="entry name" value="Nucleos_tra2_C"/>
    <property type="match status" value="1"/>
</dbReference>
<keyword evidence="1" id="KW-0472">Membrane</keyword>
<feature type="transmembrane region" description="Helical" evidence="1">
    <location>
        <begin position="20"/>
        <end position="51"/>
    </location>
</feature>
<dbReference type="InterPro" id="IPR011642">
    <property type="entry name" value="Gate_dom"/>
</dbReference>
<reference evidence="4" key="1">
    <citation type="submission" date="2025-08" db="UniProtKB">
        <authorList>
            <consortium name="Ensembl"/>
        </authorList>
    </citation>
    <scope>IDENTIFICATION</scope>
</reference>
<reference evidence="4" key="2">
    <citation type="submission" date="2025-09" db="UniProtKB">
        <authorList>
            <consortium name="Ensembl"/>
        </authorList>
    </citation>
    <scope>IDENTIFICATION</scope>
</reference>
<evidence type="ECO:0000259" key="3">
    <source>
        <dbReference type="Pfam" id="PF07670"/>
    </source>
</evidence>
<keyword evidence="5" id="KW-1185">Reference proteome</keyword>
<dbReference type="AlphaFoldDB" id="A0A8C9XK90"/>
<feature type="domain" description="Nucleoside transporter/FeoB GTPase Gate" evidence="3">
    <location>
        <begin position="126"/>
        <end position="219"/>
    </location>
</feature>
<dbReference type="GO" id="GO:0015389">
    <property type="term" value="F:pyrimidine- and adenosine-specific:sodium symporter activity"/>
    <property type="evidence" value="ECO:0007669"/>
    <property type="project" value="TreeGrafter"/>
</dbReference>
<organism evidence="4 5">
    <name type="scientific">Sander lucioperca</name>
    <name type="common">Pike-perch</name>
    <name type="synonym">Perca lucioperca</name>
    <dbReference type="NCBI Taxonomy" id="283035"/>
    <lineage>
        <taxon>Eukaryota</taxon>
        <taxon>Metazoa</taxon>
        <taxon>Chordata</taxon>
        <taxon>Craniata</taxon>
        <taxon>Vertebrata</taxon>
        <taxon>Euteleostomi</taxon>
        <taxon>Actinopterygii</taxon>
        <taxon>Neopterygii</taxon>
        <taxon>Teleostei</taxon>
        <taxon>Neoteleostei</taxon>
        <taxon>Acanthomorphata</taxon>
        <taxon>Eupercaria</taxon>
        <taxon>Perciformes</taxon>
        <taxon>Percoidei</taxon>
        <taxon>Percidae</taxon>
        <taxon>Luciopercinae</taxon>
        <taxon>Sander</taxon>
    </lineage>
</organism>
<feature type="transmembrane region" description="Helical" evidence="1">
    <location>
        <begin position="196"/>
        <end position="218"/>
    </location>
</feature>